<dbReference type="GO" id="GO:0003847">
    <property type="term" value="F:1-alkyl-2-acetylglycerophosphocholine esterase activity"/>
    <property type="evidence" value="ECO:0007669"/>
    <property type="project" value="TreeGrafter"/>
</dbReference>
<keyword evidence="4" id="KW-0732">Signal</keyword>
<keyword evidence="2" id="KW-0442">Lipid degradation</keyword>
<dbReference type="STRING" id="137265.SAMN05421684_3398"/>
<evidence type="ECO:0000256" key="2">
    <source>
        <dbReference type="ARBA" id="ARBA00022963"/>
    </source>
</evidence>
<evidence type="ECO:0000256" key="3">
    <source>
        <dbReference type="ARBA" id="ARBA00023098"/>
    </source>
</evidence>
<evidence type="ECO:0000313" key="5">
    <source>
        <dbReference type="EMBL" id="SDZ19733.1"/>
    </source>
</evidence>
<keyword evidence="1" id="KW-0378">Hydrolase</keyword>
<evidence type="ECO:0000313" key="6">
    <source>
        <dbReference type="Proteomes" id="UP000199632"/>
    </source>
</evidence>
<keyword evidence="6" id="KW-1185">Reference proteome</keyword>
<dbReference type="Proteomes" id="UP000199632">
    <property type="component" value="Unassembled WGS sequence"/>
</dbReference>
<feature type="signal peptide" evidence="4">
    <location>
        <begin position="1"/>
        <end position="25"/>
    </location>
</feature>
<keyword evidence="3" id="KW-0443">Lipid metabolism</keyword>
<protein>
    <submittedName>
        <fullName evidence="5">Chlorophyllase enzyme</fullName>
    </submittedName>
</protein>
<evidence type="ECO:0000256" key="1">
    <source>
        <dbReference type="ARBA" id="ARBA00022801"/>
    </source>
</evidence>
<feature type="chain" id="PRO_5011759592" evidence="4">
    <location>
        <begin position="26"/>
        <end position="309"/>
    </location>
</feature>
<organism evidence="5 6">
    <name type="scientific">Asanoa ishikariensis</name>
    <dbReference type="NCBI Taxonomy" id="137265"/>
    <lineage>
        <taxon>Bacteria</taxon>
        <taxon>Bacillati</taxon>
        <taxon>Actinomycetota</taxon>
        <taxon>Actinomycetes</taxon>
        <taxon>Micromonosporales</taxon>
        <taxon>Micromonosporaceae</taxon>
        <taxon>Asanoa</taxon>
    </lineage>
</organism>
<dbReference type="InterPro" id="IPR029058">
    <property type="entry name" value="AB_hydrolase_fold"/>
</dbReference>
<dbReference type="SUPFAM" id="SSF53474">
    <property type="entry name" value="alpha/beta-Hydrolases"/>
    <property type="match status" value="1"/>
</dbReference>
<name>A0A1H3R2J2_9ACTN</name>
<reference evidence="6" key="1">
    <citation type="submission" date="2016-10" db="EMBL/GenBank/DDBJ databases">
        <authorList>
            <person name="Varghese N."/>
            <person name="Submissions S."/>
        </authorList>
    </citation>
    <scope>NUCLEOTIDE SEQUENCE [LARGE SCALE GENOMIC DNA]</scope>
    <source>
        <strain evidence="6">DSM 44718</strain>
    </source>
</reference>
<evidence type="ECO:0000256" key="4">
    <source>
        <dbReference type="SAM" id="SignalP"/>
    </source>
</evidence>
<dbReference type="GO" id="GO:0016042">
    <property type="term" value="P:lipid catabolic process"/>
    <property type="evidence" value="ECO:0007669"/>
    <property type="project" value="UniProtKB-KW"/>
</dbReference>
<dbReference type="EMBL" id="FNQB01000002">
    <property type="protein sequence ID" value="SDZ19733.1"/>
    <property type="molecule type" value="Genomic_DNA"/>
</dbReference>
<proteinExistence type="predicted"/>
<dbReference type="PROSITE" id="PS51257">
    <property type="entry name" value="PROKAR_LIPOPROTEIN"/>
    <property type="match status" value="1"/>
</dbReference>
<dbReference type="AlphaFoldDB" id="A0A1H3R2J2"/>
<gene>
    <name evidence="5" type="ORF">SAMN05421684_3398</name>
</gene>
<dbReference type="RefSeq" id="WP_239083596.1">
    <property type="nucleotide sequence ID" value="NZ_BOND01000008.1"/>
</dbReference>
<dbReference type="Gene3D" id="3.40.50.1820">
    <property type="entry name" value="alpha/beta hydrolase"/>
    <property type="match status" value="1"/>
</dbReference>
<sequence length="309" mass="31866">MKPAIPRVAMVALGGALLAGCGVVAPPSTPAFRTPVAASPSVTSAPPPVRGTAPARSFSVEERELALSRGGRRLTTTVFYPSGAGRFPVVLFSHGLGGRPADYAPLLRQWAAAGFVVAAPAYPHTSGGAADYDVFDVVNQPADASYVIGKVLALDGRRGDGLFHRLATDRVAAAGHSAGGITTVGLFTLARDARLDAGIVLSGSSLGTGTGFRGAAAPMLFVHGERDETVSYASGKAAYDAVPWPKALLTFPKGDHGATLLRDGGASFEVLADTTTEFLRFALYGDPAAKPRIDRAATRDDVATLDDHL</sequence>
<dbReference type="InterPro" id="IPR017395">
    <property type="entry name" value="Chlorophyllase-like"/>
</dbReference>
<dbReference type="Pfam" id="PF07224">
    <property type="entry name" value="Chlorophyllase"/>
    <property type="match status" value="1"/>
</dbReference>
<dbReference type="PANTHER" id="PTHR10272">
    <property type="entry name" value="PLATELET-ACTIVATING FACTOR ACETYLHYDROLASE"/>
    <property type="match status" value="1"/>
</dbReference>
<dbReference type="PANTHER" id="PTHR10272:SF0">
    <property type="entry name" value="PLATELET-ACTIVATING FACTOR ACETYLHYDROLASE"/>
    <property type="match status" value="1"/>
</dbReference>
<accession>A0A1H3R2J2</accession>